<dbReference type="AlphaFoldDB" id="A0A0A9E8S3"/>
<evidence type="ECO:0000313" key="1">
    <source>
        <dbReference type="EMBL" id="JAD92402.1"/>
    </source>
</evidence>
<reference evidence="1" key="2">
    <citation type="journal article" date="2015" name="Data Brief">
        <title>Shoot transcriptome of the giant reed, Arundo donax.</title>
        <authorList>
            <person name="Barrero R.A."/>
            <person name="Guerrero F.D."/>
            <person name="Moolhuijzen P."/>
            <person name="Goolsby J.A."/>
            <person name="Tidwell J."/>
            <person name="Bellgard S.E."/>
            <person name="Bellgard M.I."/>
        </authorList>
    </citation>
    <scope>NUCLEOTIDE SEQUENCE</scope>
    <source>
        <tissue evidence="1">Shoot tissue taken approximately 20 cm above the soil surface</tissue>
    </source>
</reference>
<organism evidence="1">
    <name type="scientific">Arundo donax</name>
    <name type="common">Giant reed</name>
    <name type="synonym">Donax arundinaceus</name>
    <dbReference type="NCBI Taxonomy" id="35708"/>
    <lineage>
        <taxon>Eukaryota</taxon>
        <taxon>Viridiplantae</taxon>
        <taxon>Streptophyta</taxon>
        <taxon>Embryophyta</taxon>
        <taxon>Tracheophyta</taxon>
        <taxon>Spermatophyta</taxon>
        <taxon>Magnoliopsida</taxon>
        <taxon>Liliopsida</taxon>
        <taxon>Poales</taxon>
        <taxon>Poaceae</taxon>
        <taxon>PACMAD clade</taxon>
        <taxon>Arundinoideae</taxon>
        <taxon>Arundineae</taxon>
        <taxon>Arundo</taxon>
    </lineage>
</organism>
<name>A0A0A9E8S3_ARUDO</name>
<reference evidence="1" key="1">
    <citation type="submission" date="2014-09" db="EMBL/GenBank/DDBJ databases">
        <authorList>
            <person name="Magalhaes I.L.F."/>
            <person name="Oliveira U."/>
            <person name="Santos F.R."/>
            <person name="Vidigal T.H.D.A."/>
            <person name="Brescovit A.D."/>
            <person name="Santos A.J."/>
        </authorList>
    </citation>
    <scope>NUCLEOTIDE SEQUENCE</scope>
    <source>
        <tissue evidence="1">Shoot tissue taken approximately 20 cm above the soil surface</tissue>
    </source>
</reference>
<protein>
    <submittedName>
        <fullName evidence="1">Uncharacterized protein</fullName>
    </submittedName>
</protein>
<dbReference type="EMBL" id="GBRH01205493">
    <property type="protein sequence ID" value="JAD92402.1"/>
    <property type="molecule type" value="Transcribed_RNA"/>
</dbReference>
<sequence length="22" mass="2478">MLAEVSVYVVTTTNDTIYELES</sequence>
<proteinExistence type="predicted"/>
<accession>A0A0A9E8S3</accession>